<feature type="compositionally biased region" description="Polar residues" evidence="1">
    <location>
        <begin position="233"/>
        <end position="242"/>
    </location>
</feature>
<name>A0A0S4IU98_BODSA</name>
<dbReference type="Proteomes" id="UP000051952">
    <property type="component" value="Unassembled WGS sequence"/>
</dbReference>
<sequence>MQAVPRLSHVRREIAQGSPTALLKARLKHEKRAGSSKDHNERSITSLDIDTETNTIPQITHVQRLHEMKAKLRDQRATGTDSVKYLTPIDVSEEDLSWGATAAAPLSPQLLINNAVRFIQRVGRGYLLRSFQPQTHSAEYDAVERSTSALRTAVLHRHKREDEFTKHRGASVSFVGSDNDFTPAPFQAPFNVRAKTLRGIYALSHLTANELEGMIDEAKKDRDRSTWKRLASPQASRLQRSASTLFLAPPEEPSALKKPTERENIRQTLMKVEKAMKQRLAELDKKTREAQRVQDLKMLDLAKDEATAHERQRQAKAHAREQARATRQQHREEEQAREAEAIAERKALQREYDIKRVEVHVELRQRYMLEDRVTALRNTLSELTNISHLSSTVPSLNLTQATKEAHFRAEGLVSRKSQEDP</sequence>
<dbReference type="AlphaFoldDB" id="A0A0S4IU98"/>
<dbReference type="VEuPathDB" id="TriTrypDB:BSAL_60565"/>
<feature type="region of interest" description="Disordered" evidence="1">
    <location>
        <begin position="219"/>
        <end position="242"/>
    </location>
</feature>
<reference evidence="3" key="1">
    <citation type="submission" date="2015-09" db="EMBL/GenBank/DDBJ databases">
        <authorList>
            <consortium name="Pathogen Informatics"/>
        </authorList>
    </citation>
    <scope>NUCLEOTIDE SEQUENCE [LARGE SCALE GENOMIC DNA]</scope>
    <source>
        <strain evidence="3">Lake Konstanz</strain>
    </source>
</reference>
<keyword evidence="3" id="KW-1185">Reference proteome</keyword>
<proteinExistence type="predicted"/>
<evidence type="ECO:0000313" key="3">
    <source>
        <dbReference type="Proteomes" id="UP000051952"/>
    </source>
</evidence>
<gene>
    <name evidence="2" type="ORF">BSAL_60565</name>
</gene>
<dbReference type="EMBL" id="CYKH01000275">
    <property type="protein sequence ID" value="CUF24556.1"/>
    <property type="molecule type" value="Genomic_DNA"/>
</dbReference>
<feature type="region of interest" description="Disordered" evidence="1">
    <location>
        <begin position="307"/>
        <end position="339"/>
    </location>
</feature>
<evidence type="ECO:0000313" key="2">
    <source>
        <dbReference type="EMBL" id="CUF24556.1"/>
    </source>
</evidence>
<organism evidence="2 3">
    <name type="scientific">Bodo saltans</name>
    <name type="common">Flagellated protozoan</name>
    <dbReference type="NCBI Taxonomy" id="75058"/>
    <lineage>
        <taxon>Eukaryota</taxon>
        <taxon>Discoba</taxon>
        <taxon>Euglenozoa</taxon>
        <taxon>Kinetoplastea</taxon>
        <taxon>Metakinetoplastina</taxon>
        <taxon>Eubodonida</taxon>
        <taxon>Bodonidae</taxon>
        <taxon>Bodo</taxon>
    </lineage>
</organism>
<evidence type="ECO:0000256" key="1">
    <source>
        <dbReference type="SAM" id="MobiDB-lite"/>
    </source>
</evidence>
<protein>
    <submittedName>
        <fullName evidence="2">Uncharacterized protein</fullName>
    </submittedName>
</protein>
<accession>A0A0S4IU98</accession>